<protein>
    <submittedName>
        <fullName evidence="3">DinB family protein</fullName>
    </submittedName>
</protein>
<evidence type="ECO:0000256" key="1">
    <source>
        <dbReference type="ARBA" id="ARBA00008635"/>
    </source>
</evidence>
<proteinExistence type="inferred from homology"/>
<comment type="similarity">
    <text evidence="1">Belongs to the DinB family.</text>
</comment>
<dbReference type="PANTHER" id="PTHR37302:SF1">
    <property type="entry name" value="PROTEIN DINB"/>
    <property type="match status" value="1"/>
</dbReference>
<evidence type="ECO:0000313" key="4">
    <source>
        <dbReference type="Proteomes" id="UP001215503"/>
    </source>
</evidence>
<dbReference type="PANTHER" id="PTHR37302">
    <property type="entry name" value="SLR1116 PROTEIN"/>
    <property type="match status" value="1"/>
</dbReference>
<comment type="caution">
    <text evidence="3">The sequence shown here is derived from an EMBL/GenBank/DDBJ whole genome shotgun (WGS) entry which is preliminary data.</text>
</comment>
<dbReference type="SUPFAM" id="SSF109854">
    <property type="entry name" value="DinB/YfiT-like putative metalloenzymes"/>
    <property type="match status" value="1"/>
</dbReference>
<evidence type="ECO:0000313" key="3">
    <source>
        <dbReference type="EMBL" id="MDF2095270.1"/>
    </source>
</evidence>
<keyword evidence="4" id="KW-1185">Reference proteome</keyword>
<dbReference type="Proteomes" id="UP001215503">
    <property type="component" value="Unassembled WGS sequence"/>
</dbReference>
<accession>A0ABT5YJZ6</accession>
<dbReference type="Pfam" id="PF05163">
    <property type="entry name" value="DinB"/>
    <property type="match status" value="1"/>
</dbReference>
<name>A0ABT5YJZ6_9PROT</name>
<organism evidence="3 4">
    <name type="scientific">Aquibaculum arenosum</name>
    <dbReference type="NCBI Taxonomy" id="3032591"/>
    <lineage>
        <taxon>Bacteria</taxon>
        <taxon>Pseudomonadati</taxon>
        <taxon>Pseudomonadota</taxon>
        <taxon>Alphaproteobacteria</taxon>
        <taxon>Rhodospirillales</taxon>
        <taxon>Rhodovibrionaceae</taxon>
        <taxon>Aquibaculum</taxon>
    </lineage>
</organism>
<reference evidence="3 4" key="1">
    <citation type="submission" date="2023-03" db="EMBL/GenBank/DDBJ databases">
        <title>Fodinicurvata sp. CAU 1616 isolated from sea sendiment.</title>
        <authorList>
            <person name="Kim W."/>
        </authorList>
    </citation>
    <scope>NUCLEOTIDE SEQUENCE [LARGE SCALE GENOMIC DNA]</scope>
    <source>
        <strain evidence="3 4">CAU 1616</strain>
    </source>
</reference>
<dbReference type="InterPro" id="IPR034660">
    <property type="entry name" value="DinB/YfiT-like"/>
</dbReference>
<keyword evidence="2" id="KW-0479">Metal-binding</keyword>
<sequence>MMEQFVMLAGYNSWANRRIYAAAGALPEEAYRRNAGAFFGSLHGTLNHLLVADRIWMQRFTGTGAAPTQLDAILFDSLPELTAAREVEDRRIEDFVSGLNDTALAGNFRYRTISKPQDIEQPLAPALTHFFNHQTHHRGQAHCLLTQMAGNAPGLDLITFQRETGLGLAGTGAAT</sequence>
<dbReference type="InterPro" id="IPR007837">
    <property type="entry name" value="DinB"/>
</dbReference>
<dbReference type="Gene3D" id="1.20.120.450">
    <property type="entry name" value="dinb family like domain"/>
    <property type="match status" value="1"/>
</dbReference>
<gene>
    <name evidence="3" type="ORF">P2G67_04700</name>
</gene>
<evidence type="ECO:0000256" key="2">
    <source>
        <dbReference type="ARBA" id="ARBA00022723"/>
    </source>
</evidence>
<dbReference type="EMBL" id="JARHUD010000002">
    <property type="protein sequence ID" value="MDF2095270.1"/>
    <property type="molecule type" value="Genomic_DNA"/>
</dbReference>